<dbReference type="Proteomes" id="UP000824041">
    <property type="component" value="Unassembled WGS sequence"/>
</dbReference>
<keyword evidence="1" id="KW-1133">Transmembrane helix</keyword>
<sequence>MKKSKENSGKKMFAYDGNFYTYTGKIFDLLVVSVYWLLGCIPVVTIGASFSALYAAVTKSVRYDRDTISSQFWKAYKQNLIPSIPLTLIYGGVIFIMLLNIGILDAKTDSLWGLFFIVLYALTILFFIISACYVFPALSRFAMPAGWFVKLSFYMTVRHLPISILLFAMFAVSYLALLNQPAFFLIIPGAVTWVASSMIEPLLDRHMPKEGDKEKNEGGTE</sequence>
<name>A0A9D2DTG3_9FIRM</name>
<dbReference type="InterPro" id="IPR006938">
    <property type="entry name" value="DUF624"/>
</dbReference>
<feature type="transmembrane region" description="Helical" evidence="1">
    <location>
        <begin position="79"/>
        <end position="99"/>
    </location>
</feature>
<reference evidence="2" key="1">
    <citation type="journal article" date="2021" name="PeerJ">
        <title>Extensive microbial diversity within the chicken gut microbiome revealed by metagenomics and culture.</title>
        <authorList>
            <person name="Gilroy R."/>
            <person name="Ravi A."/>
            <person name="Getino M."/>
            <person name="Pursley I."/>
            <person name="Horton D.L."/>
            <person name="Alikhan N.F."/>
            <person name="Baker D."/>
            <person name="Gharbi K."/>
            <person name="Hall N."/>
            <person name="Watson M."/>
            <person name="Adriaenssens E.M."/>
            <person name="Foster-Nyarko E."/>
            <person name="Jarju S."/>
            <person name="Secka A."/>
            <person name="Antonio M."/>
            <person name="Oren A."/>
            <person name="Chaudhuri R.R."/>
            <person name="La Ragione R."/>
            <person name="Hildebrand F."/>
            <person name="Pallen M.J."/>
        </authorList>
    </citation>
    <scope>NUCLEOTIDE SEQUENCE</scope>
    <source>
        <strain evidence="2">14324</strain>
    </source>
</reference>
<feature type="transmembrane region" description="Helical" evidence="1">
    <location>
        <begin position="183"/>
        <end position="203"/>
    </location>
</feature>
<dbReference type="Pfam" id="PF04854">
    <property type="entry name" value="DUF624"/>
    <property type="match status" value="1"/>
</dbReference>
<feature type="transmembrane region" description="Helical" evidence="1">
    <location>
        <begin position="34"/>
        <end position="58"/>
    </location>
</feature>
<evidence type="ECO:0000313" key="2">
    <source>
        <dbReference type="EMBL" id="HIZ22972.1"/>
    </source>
</evidence>
<protein>
    <submittedName>
        <fullName evidence="2">DUF624 domain-containing protein</fullName>
    </submittedName>
</protein>
<dbReference type="EMBL" id="DXBU01000127">
    <property type="protein sequence ID" value="HIZ22972.1"/>
    <property type="molecule type" value="Genomic_DNA"/>
</dbReference>
<proteinExistence type="predicted"/>
<keyword evidence="1" id="KW-0812">Transmembrane</keyword>
<dbReference type="AlphaFoldDB" id="A0A9D2DTG3"/>
<evidence type="ECO:0000313" key="3">
    <source>
        <dbReference type="Proteomes" id="UP000824041"/>
    </source>
</evidence>
<feature type="transmembrane region" description="Helical" evidence="1">
    <location>
        <begin position="159"/>
        <end position="177"/>
    </location>
</feature>
<organism evidence="2 3">
    <name type="scientific">Candidatus Blautia faecigallinarum</name>
    <dbReference type="NCBI Taxonomy" id="2838488"/>
    <lineage>
        <taxon>Bacteria</taxon>
        <taxon>Bacillati</taxon>
        <taxon>Bacillota</taxon>
        <taxon>Clostridia</taxon>
        <taxon>Lachnospirales</taxon>
        <taxon>Lachnospiraceae</taxon>
        <taxon>Blautia</taxon>
    </lineage>
</organism>
<gene>
    <name evidence="2" type="ORF">IAA21_09290</name>
</gene>
<reference evidence="2" key="2">
    <citation type="submission" date="2021-04" db="EMBL/GenBank/DDBJ databases">
        <authorList>
            <person name="Gilroy R."/>
        </authorList>
    </citation>
    <scope>NUCLEOTIDE SEQUENCE</scope>
    <source>
        <strain evidence="2">14324</strain>
    </source>
</reference>
<keyword evidence="1" id="KW-0472">Membrane</keyword>
<accession>A0A9D2DTG3</accession>
<feature type="transmembrane region" description="Helical" evidence="1">
    <location>
        <begin position="111"/>
        <end position="138"/>
    </location>
</feature>
<comment type="caution">
    <text evidence="2">The sequence shown here is derived from an EMBL/GenBank/DDBJ whole genome shotgun (WGS) entry which is preliminary data.</text>
</comment>
<evidence type="ECO:0000256" key="1">
    <source>
        <dbReference type="SAM" id="Phobius"/>
    </source>
</evidence>